<feature type="short sequence motif" description="'KMSKS' region" evidence="14">
    <location>
        <begin position="602"/>
        <end position="606"/>
    </location>
</feature>
<keyword evidence="8 14" id="KW-0862">Zinc</keyword>
<dbReference type="InterPro" id="IPR013155">
    <property type="entry name" value="M/V/L/I-tRNA-synth_anticd-bd"/>
</dbReference>
<evidence type="ECO:0000256" key="11">
    <source>
        <dbReference type="ARBA" id="ARBA00023146"/>
    </source>
</evidence>
<gene>
    <name evidence="14 18" type="primary">ileS</name>
    <name evidence="18" type="ORF">ERCICUMA2628_470</name>
</gene>
<evidence type="ECO:0000256" key="7">
    <source>
        <dbReference type="ARBA" id="ARBA00022741"/>
    </source>
</evidence>
<dbReference type="PANTHER" id="PTHR42765:SF1">
    <property type="entry name" value="ISOLEUCINE--TRNA LIGASE, MITOCHONDRIAL"/>
    <property type="match status" value="1"/>
</dbReference>
<evidence type="ECO:0000256" key="14">
    <source>
        <dbReference type="HAMAP-Rule" id="MF_02002"/>
    </source>
</evidence>
<evidence type="ECO:0000313" key="19">
    <source>
        <dbReference type="Proteomes" id="UP000294412"/>
    </source>
</evidence>
<dbReference type="InterPro" id="IPR009080">
    <property type="entry name" value="tRNAsynth_Ia_anticodon-bd"/>
</dbReference>
<protein>
    <recommendedName>
        <fullName evidence="14">Isoleucine--tRNA ligase</fullName>
        <ecNumber evidence="14">6.1.1.5</ecNumber>
    </recommendedName>
    <alternativeName>
        <fullName evidence="14">Isoleucyl-tRNA synthetase</fullName>
        <shortName evidence="14">IleRS</shortName>
    </alternativeName>
</protein>
<evidence type="ECO:0000256" key="13">
    <source>
        <dbReference type="ARBA" id="ARBA00048359"/>
    </source>
</evidence>
<comment type="subunit">
    <text evidence="3 14">Monomer.</text>
</comment>
<evidence type="ECO:0000259" key="15">
    <source>
        <dbReference type="Pfam" id="PF00133"/>
    </source>
</evidence>
<dbReference type="GO" id="GO:0008270">
    <property type="term" value="F:zinc ion binding"/>
    <property type="evidence" value="ECO:0007669"/>
    <property type="project" value="UniProtKB-UniRule"/>
</dbReference>
<evidence type="ECO:0000259" key="16">
    <source>
        <dbReference type="Pfam" id="PF06827"/>
    </source>
</evidence>
<feature type="binding site" evidence="14">
    <location>
        <position position="901"/>
    </location>
    <ligand>
        <name>Zn(2+)</name>
        <dbReference type="ChEBI" id="CHEBI:29105"/>
    </ligand>
</feature>
<dbReference type="SUPFAM" id="SSF50677">
    <property type="entry name" value="ValRS/IleRS/LeuRS editing domain"/>
    <property type="match status" value="1"/>
</dbReference>
<feature type="binding site" evidence="14">
    <location>
        <position position="561"/>
    </location>
    <ligand>
        <name>L-isoleucyl-5'-AMP</name>
        <dbReference type="ChEBI" id="CHEBI:178002"/>
    </ligand>
</feature>
<evidence type="ECO:0000256" key="5">
    <source>
        <dbReference type="ARBA" id="ARBA00022598"/>
    </source>
</evidence>
<evidence type="ECO:0000256" key="9">
    <source>
        <dbReference type="ARBA" id="ARBA00022840"/>
    </source>
</evidence>
<dbReference type="Pfam" id="PF00133">
    <property type="entry name" value="tRNA-synt_1"/>
    <property type="match status" value="1"/>
</dbReference>
<evidence type="ECO:0000256" key="2">
    <source>
        <dbReference type="ARBA" id="ARBA00006887"/>
    </source>
</evidence>
<comment type="domain">
    <text evidence="14">IleRS has two distinct active sites: one for aminoacylation and one for editing. The misactivated valine is translocated from the active site to the editing site, which sterically excludes the correctly activated isoleucine. The single editing site contains two valyl binding pockets, one specific for each substrate (Val-AMP or Val-tRNA(Ile)).</text>
</comment>
<evidence type="ECO:0000256" key="10">
    <source>
        <dbReference type="ARBA" id="ARBA00022917"/>
    </source>
</evidence>
<comment type="similarity">
    <text evidence="2 14">Belongs to the class-I aminoacyl-tRNA synthetase family. IleS type 1 subfamily.</text>
</comment>
<evidence type="ECO:0000256" key="8">
    <source>
        <dbReference type="ARBA" id="ARBA00022833"/>
    </source>
</evidence>
<dbReference type="AlphaFoldDB" id="A0A451D2R2"/>
<dbReference type="Gene3D" id="3.40.50.620">
    <property type="entry name" value="HUPs"/>
    <property type="match status" value="2"/>
</dbReference>
<dbReference type="GO" id="GO:0004822">
    <property type="term" value="F:isoleucine-tRNA ligase activity"/>
    <property type="evidence" value="ECO:0007669"/>
    <property type="project" value="UniProtKB-UniRule"/>
</dbReference>
<comment type="subcellular location">
    <subcellularLocation>
        <location evidence="1 14">Cytoplasm</location>
    </subcellularLocation>
</comment>
<dbReference type="Pfam" id="PF08264">
    <property type="entry name" value="Anticodon_1"/>
    <property type="match status" value="1"/>
</dbReference>
<dbReference type="GO" id="GO:0002161">
    <property type="term" value="F:aminoacyl-tRNA deacylase activity"/>
    <property type="evidence" value="ECO:0007669"/>
    <property type="project" value="InterPro"/>
</dbReference>
<feature type="binding site" evidence="14">
    <location>
        <position position="924"/>
    </location>
    <ligand>
        <name>Zn(2+)</name>
        <dbReference type="ChEBI" id="CHEBI:29105"/>
    </ligand>
</feature>
<dbReference type="GO" id="GO:0005524">
    <property type="term" value="F:ATP binding"/>
    <property type="evidence" value="ECO:0007669"/>
    <property type="project" value="UniProtKB-UniRule"/>
</dbReference>
<dbReference type="PROSITE" id="PS00178">
    <property type="entry name" value="AA_TRNA_LIGASE_I"/>
    <property type="match status" value="1"/>
</dbReference>
<feature type="short sequence motif" description="'HIGH' region" evidence="14">
    <location>
        <begin position="58"/>
        <end position="68"/>
    </location>
</feature>
<dbReference type="InterPro" id="IPR014729">
    <property type="entry name" value="Rossmann-like_a/b/a_fold"/>
</dbReference>
<comment type="function">
    <text evidence="12 14">Catalyzes the attachment of isoleucine to tRNA(Ile). As IleRS can inadvertently accommodate and process structurally similar amino acids such as valine, to avoid such errors it has two additional distinct tRNA(Ile)-dependent editing activities. One activity is designated as 'pretransfer' editing and involves the hydrolysis of activated Val-AMP. The other activity is designated 'posttransfer' editing and involves deacylation of mischarged Val-tRNA(Ile).</text>
</comment>
<dbReference type="OrthoDB" id="9810365at2"/>
<organism evidence="18 19">
    <name type="scientific">Candidatus Erwinia haradaeae</name>
    <dbReference type="NCBI Taxonomy" id="1922217"/>
    <lineage>
        <taxon>Bacteria</taxon>
        <taxon>Pseudomonadati</taxon>
        <taxon>Pseudomonadota</taxon>
        <taxon>Gammaproteobacteria</taxon>
        <taxon>Enterobacterales</taxon>
        <taxon>Erwiniaceae</taxon>
        <taxon>Erwinia</taxon>
    </lineage>
</organism>
<dbReference type="EC" id="6.1.1.5" evidence="14"/>
<dbReference type="RefSeq" id="WP_157993655.1">
    <property type="nucleotide sequence ID" value="NZ_LR217703.1"/>
</dbReference>
<evidence type="ECO:0000256" key="12">
    <source>
        <dbReference type="ARBA" id="ARBA00025217"/>
    </source>
</evidence>
<dbReference type="CDD" id="cd07960">
    <property type="entry name" value="Anticodon_Ia_Ile_BEm"/>
    <property type="match status" value="1"/>
</dbReference>
<feature type="domain" description="Aminoacyl-tRNA synthetase class Ia" evidence="15">
    <location>
        <begin position="28"/>
        <end position="640"/>
    </location>
</feature>
<dbReference type="PRINTS" id="PR00984">
    <property type="entry name" value="TRNASYNTHILE"/>
</dbReference>
<dbReference type="CDD" id="cd00818">
    <property type="entry name" value="IleRS_core"/>
    <property type="match status" value="1"/>
</dbReference>
<evidence type="ECO:0000256" key="1">
    <source>
        <dbReference type="ARBA" id="ARBA00004496"/>
    </source>
</evidence>
<keyword evidence="10 14" id="KW-0648">Protein biosynthesis</keyword>
<dbReference type="Gene3D" id="3.90.740.10">
    <property type="entry name" value="Valyl/Leucyl/Isoleucyl-tRNA synthetase, editing domain"/>
    <property type="match status" value="1"/>
</dbReference>
<evidence type="ECO:0000256" key="3">
    <source>
        <dbReference type="ARBA" id="ARBA00011245"/>
    </source>
</evidence>
<dbReference type="FunFam" id="3.40.50.620:FF:000048">
    <property type="entry name" value="Isoleucine--tRNA ligase"/>
    <property type="match status" value="1"/>
</dbReference>
<dbReference type="FunFam" id="3.40.50.620:FF:000042">
    <property type="entry name" value="Isoleucine--tRNA ligase"/>
    <property type="match status" value="1"/>
</dbReference>
<dbReference type="NCBIfam" id="TIGR00392">
    <property type="entry name" value="ileS"/>
    <property type="match status" value="1"/>
</dbReference>
<dbReference type="InterPro" id="IPR001412">
    <property type="entry name" value="aa-tRNA-synth_I_CS"/>
</dbReference>
<keyword evidence="6 14" id="KW-0479">Metal-binding</keyword>
<feature type="binding site" evidence="14">
    <location>
        <position position="904"/>
    </location>
    <ligand>
        <name>Zn(2+)</name>
        <dbReference type="ChEBI" id="CHEBI:29105"/>
    </ligand>
</feature>
<keyword evidence="5 14" id="KW-0436">Ligase</keyword>
<evidence type="ECO:0000313" key="18">
    <source>
        <dbReference type="EMBL" id="VFP79955.1"/>
    </source>
</evidence>
<dbReference type="InterPro" id="IPR002300">
    <property type="entry name" value="aa-tRNA-synth_Ia"/>
</dbReference>
<dbReference type="Pfam" id="PF06827">
    <property type="entry name" value="zf-FPG_IleRS"/>
    <property type="match status" value="1"/>
</dbReference>
<dbReference type="Gene3D" id="1.10.730.20">
    <property type="match status" value="1"/>
</dbReference>
<evidence type="ECO:0000259" key="17">
    <source>
        <dbReference type="Pfam" id="PF08264"/>
    </source>
</evidence>
<reference evidence="18 19" key="1">
    <citation type="submission" date="2019-02" db="EMBL/GenBank/DDBJ databases">
        <authorList>
            <person name="Manzano-Marin A."/>
            <person name="Manzano-Marin A."/>
        </authorList>
    </citation>
    <scope>NUCLEOTIDE SEQUENCE [LARGE SCALE GENOMIC DNA]</scope>
    <source>
        <strain evidence="18 19">ErCicuneomaculata</strain>
    </source>
</reference>
<dbReference type="Proteomes" id="UP000294412">
    <property type="component" value="Chromosome"/>
</dbReference>
<dbReference type="InterPro" id="IPR023585">
    <property type="entry name" value="Ile-tRNA-ligase_type1"/>
</dbReference>
<feature type="domain" description="Methionyl/Valyl/Leucyl/Isoleucyl-tRNA synthetase anticodon-binding" evidence="17">
    <location>
        <begin position="685"/>
        <end position="841"/>
    </location>
</feature>
<dbReference type="EMBL" id="LR217703">
    <property type="protein sequence ID" value="VFP79955.1"/>
    <property type="molecule type" value="Genomic_DNA"/>
</dbReference>
<dbReference type="PANTHER" id="PTHR42765">
    <property type="entry name" value="SOLEUCYL-TRNA SYNTHETASE"/>
    <property type="match status" value="1"/>
</dbReference>
<feature type="binding site" evidence="14">
    <location>
        <position position="921"/>
    </location>
    <ligand>
        <name>Zn(2+)</name>
        <dbReference type="ChEBI" id="CHEBI:29105"/>
    </ligand>
</feature>
<dbReference type="InterPro" id="IPR050081">
    <property type="entry name" value="Ile-tRNA_ligase"/>
</dbReference>
<dbReference type="InterPro" id="IPR002301">
    <property type="entry name" value="Ile-tRNA-ligase"/>
</dbReference>
<dbReference type="HAMAP" id="MF_02002">
    <property type="entry name" value="Ile_tRNA_synth_type1"/>
    <property type="match status" value="1"/>
</dbReference>
<sequence length="938" mass="108017">MIDYKNTLNLPQTNFPMRGNLAQQEPHTLQRWHDDKLYNMIRTAKKGRKIFLLHDGPPYANGNIHIGHAVNKIFKDIIIKAKNLSGYNAPYIPGWDCHGLPIEHQVEKIFGKPGVQISEADFRIACRKYATQQVNEQKTDFIRLGVLGAWDDPYQTMNFHTEANIIRALGKIIKNGHLYKGIKPVQWCLDCCSAMADAEVEYYEKVSPSIMVLFDVIDIKKVKTKFDILYVHGPISLVIWTTTPWTLPANRAISVHPKFKYQLVQIKDRALILATELVPKVMENIGITTWDILGNINGKDLEHIKLQHPFLTQTSSIILNENVTLEAGTGVVHIAPDHGLDDYDISQKYTINTINPVGADGCYLPGISPQLEGMNVFKAQDIILKILRQNNALLHLENIKHSYPHCWRHKSPIIFRATPQWFISMDQNELRQHAIKQIESVSWIPKWGKARMREMLIDRPDWCISRQRTWGVPMTLFIHKHTQELHPDSLNILEIIAKKVEKDGIQAWWNLNTSKILGSDTQNYIPVPDTLDVWFDSGSTNYSVIDTMPEYRGNIPDIYLEGSDQHRGWFMSSLIISTAIKGTAPYKQVLTHGFTVDGYGKKMSKSQNNTIRPRDIINKVGADILRLWAASTSYSGEIAFSEKILQRSIDSYRRIRNTARFLLSNLTGFHPMQHKVNKENMLILDRWAIGRTLEAQNSIITSYETYQFHEVVQRITHFCSIEMGSFYLDIIKDRQYTTKADSLARRSCQTALWYISEALVRWIAPIISFTADEIWHHIPGKRACYVFTEEWFQDLFSLSDHEKMNNIFWDELIKVRGEVNKVIEQSRVDKQIKTSLEVSITLYANTELASKLISLNEELRFVLLTSEVEVLDITNAPDHAYQSTLLTDLKIVLKKLKTKKCLRCWHYTKDVGHHDIHTDICKRCVTNIFGNGEKRKFA</sequence>
<dbReference type="SUPFAM" id="SSF52374">
    <property type="entry name" value="Nucleotidylyl transferase"/>
    <property type="match status" value="1"/>
</dbReference>
<dbReference type="GO" id="GO:0006428">
    <property type="term" value="P:isoleucyl-tRNA aminoacylation"/>
    <property type="evidence" value="ECO:0007669"/>
    <property type="project" value="UniProtKB-UniRule"/>
</dbReference>
<name>A0A451D2R2_9GAMM</name>
<dbReference type="GO" id="GO:0005829">
    <property type="term" value="C:cytosol"/>
    <property type="evidence" value="ECO:0007669"/>
    <property type="project" value="TreeGrafter"/>
</dbReference>
<dbReference type="InterPro" id="IPR009008">
    <property type="entry name" value="Val/Leu/Ile-tRNA-synth_edit"/>
</dbReference>
<accession>A0A451D2R2</accession>
<dbReference type="FunFam" id="1.10.730.20:FF:000001">
    <property type="entry name" value="Isoleucine--tRNA ligase"/>
    <property type="match status" value="1"/>
</dbReference>
<dbReference type="SUPFAM" id="SSF47323">
    <property type="entry name" value="Anticodon-binding domain of a subclass of class I aminoacyl-tRNA synthetases"/>
    <property type="match status" value="1"/>
</dbReference>
<comment type="catalytic activity">
    <reaction evidence="13 14">
        <text>tRNA(Ile) + L-isoleucine + ATP = L-isoleucyl-tRNA(Ile) + AMP + diphosphate</text>
        <dbReference type="Rhea" id="RHEA:11060"/>
        <dbReference type="Rhea" id="RHEA-COMP:9666"/>
        <dbReference type="Rhea" id="RHEA-COMP:9695"/>
        <dbReference type="ChEBI" id="CHEBI:30616"/>
        <dbReference type="ChEBI" id="CHEBI:33019"/>
        <dbReference type="ChEBI" id="CHEBI:58045"/>
        <dbReference type="ChEBI" id="CHEBI:78442"/>
        <dbReference type="ChEBI" id="CHEBI:78528"/>
        <dbReference type="ChEBI" id="CHEBI:456215"/>
        <dbReference type="EC" id="6.1.1.5"/>
    </reaction>
</comment>
<proteinExistence type="inferred from homology"/>
<feature type="domain" description="Zinc finger FPG/IleRS-type" evidence="16">
    <location>
        <begin position="899"/>
        <end position="926"/>
    </location>
</feature>
<evidence type="ECO:0000256" key="6">
    <source>
        <dbReference type="ARBA" id="ARBA00022723"/>
    </source>
</evidence>
<dbReference type="GO" id="GO:0000049">
    <property type="term" value="F:tRNA binding"/>
    <property type="evidence" value="ECO:0007669"/>
    <property type="project" value="InterPro"/>
</dbReference>
<dbReference type="InterPro" id="IPR010663">
    <property type="entry name" value="Znf_FPG/IleRS"/>
</dbReference>
<comment type="cofactor">
    <cofactor evidence="14">
        <name>Zn(2+)</name>
        <dbReference type="ChEBI" id="CHEBI:29105"/>
    </cofactor>
    <text evidence="14">Binds 1 zinc ion per subunit.</text>
</comment>
<keyword evidence="7 14" id="KW-0547">Nucleotide-binding</keyword>
<keyword evidence="4 14" id="KW-0963">Cytoplasm</keyword>
<dbReference type="InterPro" id="IPR033708">
    <property type="entry name" value="Anticodon_Ile_BEm"/>
</dbReference>
<feature type="binding site" evidence="14">
    <location>
        <position position="605"/>
    </location>
    <ligand>
        <name>ATP</name>
        <dbReference type="ChEBI" id="CHEBI:30616"/>
    </ligand>
</feature>
<keyword evidence="11 14" id="KW-0030">Aminoacyl-tRNA synthetase</keyword>
<evidence type="ECO:0000256" key="4">
    <source>
        <dbReference type="ARBA" id="ARBA00022490"/>
    </source>
</evidence>
<keyword evidence="9 14" id="KW-0067">ATP-binding</keyword>